<name>A0A813WUX9_9BILA</name>
<gene>
    <name evidence="3" type="ORF">VCS650_LOCUS6923</name>
</gene>
<comment type="caution">
    <text evidence="3">The sequence shown here is derived from an EMBL/GenBank/DDBJ whole genome shotgun (WGS) entry which is preliminary data.</text>
</comment>
<dbReference type="Pfam" id="PF25037">
    <property type="entry name" value="VPS13_C"/>
    <property type="match status" value="1"/>
</dbReference>
<sequence length="193" mass="22084">MLLAIVRKAMLKLWFSYVSGISIERSEIVFELTQTVQPEEIVRRVRYPRDVGTDGLVRPYISHEATGFYILNKVADGKYSKLGDTYVAHIICQGSSSSPSWLIATSQRLLFVYQVSYFGDYELDDEIEYKDISGKPTIKTDSKEIEILRREPIKTGTIRKKHVSYGKVVRYTNVIEAQSFVDKIISTMHLAGY</sequence>
<feature type="chain" id="PRO_5032795594" description="Intermembrane lipid transfer protein VPS13-like C-terminal domain-containing protein" evidence="1">
    <location>
        <begin position="21"/>
        <end position="193"/>
    </location>
</feature>
<feature type="domain" description="Intermembrane lipid transfer protein VPS13-like C-terminal" evidence="2">
    <location>
        <begin position="45"/>
        <end position="152"/>
    </location>
</feature>
<dbReference type="Proteomes" id="UP000663891">
    <property type="component" value="Unassembled WGS sequence"/>
</dbReference>
<evidence type="ECO:0000256" key="1">
    <source>
        <dbReference type="SAM" id="SignalP"/>
    </source>
</evidence>
<dbReference type="InterPro" id="IPR056748">
    <property type="entry name" value="VPS13-like_C"/>
</dbReference>
<feature type="signal peptide" evidence="1">
    <location>
        <begin position="1"/>
        <end position="20"/>
    </location>
</feature>
<protein>
    <recommendedName>
        <fullName evidence="2">Intermembrane lipid transfer protein VPS13-like C-terminal domain-containing protein</fullName>
    </recommendedName>
</protein>
<evidence type="ECO:0000259" key="2">
    <source>
        <dbReference type="Pfam" id="PF25037"/>
    </source>
</evidence>
<evidence type="ECO:0000313" key="3">
    <source>
        <dbReference type="EMBL" id="CAF0855850.1"/>
    </source>
</evidence>
<dbReference type="OrthoDB" id="428159at2759"/>
<accession>A0A813WUX9</accession>
<reference evidence="3" key="1">
    <citation type="submission" date="2021-02" db="EMBL/GenBank/DDBJ databases">
        <authorList>
            <person name="Nowell W R."/>
        </authorList>
    </citation>
    <scope>NUCLEOTIDE SEQUENCE</scope>
</reference>
<dbReference type="AlphaFoldDB" id="A0A813WUX9"/>
<keyword evidence="1" id="KW-0732">Signal</keyword>
<organism evidence="3 4">
    <name type="scientific">Adineta steineri</name>
    <dbReference type="NCBI Taxonomy" id="433720"/>
    <lineage>
        <taxon>Eukaryota</taxon>
        <taxon>Metazoa</taxon>
        <taxon>Spiralia</taxon>
        <taxon>Gnathifera</taxon>
        <taxon>Rotifera</taxon>
        <taxon>Eurotatoria</taxon>
        <taxon>Bdelloidea</taxon>
        <taxon>Adinetida</taxon>
        <taxon>Adinetidae</taxon>
        <taxon>Adineta</taxon>
    </lineage>
</organism>
<proteinExistence type="predicted"/>
<evidence type="ECO:0000313" key="4">
    <source>
        <dbReference type="Proteomes" id="UP000663891"/>
    </source>
</evidence>
<dbReference type="EMBL" id="CAJNON010000043">
    <property type="protein sequence ID" value="CAF0855850.1"/>
    <property type="molecule type" value="Genomic_DNA"/>
</dbReference>